<dbReference type="Proteomes" id="UP000249364">
    <property type="component" value="Unassembled WGS sequence"/>
</dbReference>
<protein>
    <submittedName>
        <fullName evidence="1">Uncharacterized protein</fullName>
    </submittedName>
</protein>
<evidence type="ECO:0000313" key="1">
    <source>
        <dbReference type="EMBL" id="PZX44580.1"/>
    </source>
</evidence>
<comment type="caution">
    <text evidence="1">The sequence shown here is derived from an EMBL/GenBank/DDBJ whole genome shotgun (WGS) entry which is preliminary data.</text>
</comment>
<organism evidence="1 2">
    <name type="scientific">Roseinatronobacter thiooxidans</name>
    <dbReference type="NCBI Taxonomy" id="121821"/>
    <lineage>
        <taxon>Bacteria</taxon>
        <taxon>Pseudomonadati</taxon>
        <taxon>Pseudomonadota</taxon>
        <taxon>Alphaproteobacteria</taxon>
        <taxon>Rhodobacterales</taxon>
        <taxon>Paracoccaceae</taxon>
        <taxon>Roseinatronobacter</taxon>
    </lineage>
</organism>
<gene>
    <name evidence="1" type="ORF">LY56_01828</name>
</gene>
<name>A0A2W7QFH5_9RHOB</name>
<proteinExistence type="predicted"/>
<accession>A0A2W7QFH5</accession>
<evidence type="ECO:0000313" key="2">
    <source>
        <dbReference type="Proteomes" id="UP000249364"/>
    </source>
</evidence>
<dbReference type="EMBL" id="QKZQ01000007">
    <property type="protein sequence ID" value="PZX44580.1"/>
    <property type="molecule type" value="Genomic_DNA"/>
</dbReference>
<sequence>MITLAAKGPKGAGRMRISRIVPQFEKTPAALGFVNPKLTVQGAGFRACPFSQEGALMWR</sequence>
<dbReference type="STRING" id="121821.GCA_001870675_00855"/>
<dbReference type="RefSeq" id="WP_071469664.1">
    <property type="nucleotide sequence ID" value="NZ_MEHT01000017.1"/>
</dbReference>
<keyword evidence="2" id="KW-1185">Reference proteome</keyword>
<reference evidence="1 2" key="1">
    <citation type="submission" date="2018-06" db="EMBL/GenBank/DDBJ databases">
        <title>Genomic Encyclopedia of Archaeal and Bacterial Type Strains, Phase II (KMG-II): from individual species to whole genera.</title>
        <authorList>
            <person name="Goeker M."/>
        </authorList>
    </citation>
    <scope>NUCLEOTIDE SEQUENCE [LARGE SCALE GENOMIC DNA]</scope>
    <source>
        <strain evidence="1 2">DSM 13087</strain>
    </source>
</reference>
<dbReference type="AlphaFoldDB" id="A0A2W7QFH5"/>